<feature type="transmembrane region" description="Helical" evidence="6">
    <location>
        <begin position="116"/>
        <end position="141"/>
    </location>
</feature>
<evidence type="ECO:0000256" key="6">
    <source>
        <dbReference type="RuleBase" id="RU363053"/>
    </source>
</evidence>
<dbReference type="InterPro" id="IPR007248">
    <property type="entry name" value="Mpv17_PMP22"/>
</dbReference>
<name>A0A0C3BFT7_PILCF</name>
<dbReference type="HOGENOM" id="CLU_066033_1_0_1"/>
<comment type="subcellular location">
    <subcellularLocation>
        <location evidence="1">Membrane</location>
        <topology evidence="1">Multi-pass membrane protein</topology>
    </subcellularLocation>
</comment>
<dbReference type="Proteomes" id="UP000054166">
    <property type="component" value="Unassembled WGS sequence"/>
</dbReference>
<proteinExistence type="inferred from homology"/>
<dbReference type="PANTHER" id="PTHR11266:SF93">
    <property type="entry name" value="INTEGRAL MEMBRANE PROTEIN 25D9-6"/>
    <property type="match status" value="1"/>
</dbReference>
<evidence type="ECO:0000313" key="8">
    <source>
        <dbReference type="Proteomes" id="UP000054166"/>
    </source>
</evidence>
<keyword evidence="4 6" id="KW-1133">Transmembrane helix</keyword>
<evidence type="ECO:0000313" key="7">
    <source>
        <dbReference type="EMBL" id="KIM85118.1"/>
    </source>
</evidence>
<evidence type="ECO:0000256" key="2">
    <source>
        <dbReference type="ARBA" id="ARBA00006824"/>
    </source>
</evidence>
<keyword evidence="8" id="KW-1185">Reference proteome</keyword>
<organism evidence="7 8">
    <name type="scientific">Piloderma croceum (strain F 1598)</name>
    <dbReference type="NCBI Taxonomy" id="765440"/>
    <lineage>
        <taxon>Eukaryota</taxon>
        <taxon>Fungi</taxon>
        <taxon>Dikarya</taxon>
        <taxon>Basidiomycota</taxon>
        <taxon>Agaricomycotina</taxon>
        <taxon>Agaricomycetes</taxon>
        <taxon>Agaricomycetidae</taxon>
        <taxon>Atheliales</taxon>
        <taxon>Atheliaceae</taxon>
        <taxon>Piloderma</taxon>
    </lineage>
</organism>
<evidence type="ECO:0000256" key="4">
    <source>
        <dbReference type="ARBA" id="ARBA00022989"/>
    </source>
</evidence>
<keyword evidence="3 6" id="KW-0812">Transmembrane</keyword>
<sequence length="229" mass="24823">MSTVGPVMNRPANPLLAKYLLLLATHPLRTKAVTSGTLSSLQEILGSNIAGVPIARPSKDASVITHILAAARIDTKSLQMGAYGAFIAAPMSHYLVGTLQKHFAGKTSPTARAAQILANNIFIAPVQTIVFLASMAVINGAKSLEDIKRTVKSGFFSVIRITWVASPLSMVIAQKFIPPQLWVPFFNLVTFVLGTYFNTKIKLLRMAATRKAERELKEKAERAQEQPPA</sequence>
<evidence type="ECO:0000256" key="3">
    <source>
        <dbReference type="ARBA" id="ARBA00022692"/>
    </source>
</evidence>
<dbReference type="STRING" id="765440.A0A0C3BFT7"/>
<reference evidence="8" key="2">
    <citation type="submission" date="2015-01" db="EMBL/GenBank/DDBJ databases">
        <title>Evolutionary Origins and Diversification of the Mycorrhizal Mutualists.</title>
        <authorList>
            <consortium name="DOE Joint Genome Institute"/>
            <consortium name="Mycorrhizal Genomics Consortium"/>
            <person name="Kohler A."/>
            <person name="Kuo A."/>
            <person name="Nagy L.G."/>
            <person name="Floudas D."/>
            <person name="Copeland A."/>
            <person name="Barry K.W."/>
            <person name="Cichocki N."/>
            <person name="Veneault-Fourrey C."/>
            <person name="LaButti K."/>
            <person name="Lindquist E.A."/>
            <person name="Lipzen A."/>
            <person name="Lundell T."/>
            <person name="Morin E."/>
            <person name="Murat C."/>
            <person name="Riley R."/>
            <person name="Ohm R."/>
            <person name="Sun H."/>
            <person name="Tunlid A."/>
            <person name="Henrissat B."/>
            <person name="Grigoriev I.V."/>
            <person name="Hibbett D.S."/>
            <person name="Martin F."/>
        </authorList>
    </citation>
    <scope>NUCLEOTIDE SEQUENCE [LARGE SCALE GENOMIC DNA]</scope>
    <source>
        <strain evidence="8">F 1598</strain>
    </source>
</reference>
<gene>
    <name evidence="7" type="ORF">PILCRDRAFT_817098</name>
</gene>
<dbReference type="GO" id="GO:0005778">
    <property type="term" value="C:peroxisomal membrane"/>
    <property type="evidence" value="ECO:0007669"/>
    <property type="project" value="TreeGrafter"/>
</dbReference>
<evidence type="ECO:0000256" key="5">
    <source>
        <dbReference type="ARBA" id="ARBA00023136"/>
    </source>
</evidence>
<protein>
    <submittedName>
        <fullName evidence="7">Uncharacterized protein</fullName>
    </submittedName>
</protein>
<feature type="transmembrane region" description="Helical" evidence="6">
    <location>
        <begin position="179"/>
        <end position="197"/>
    </location>
</feature>
<dbReference type="AlphaFoldDB" id="A0A0C3BFT7"/>
<accession>A0A0C3BFT7</accession>
<dbReference type="InParanoid" id="A0A0C3BFT7"/>
<dbReference type="Pfam" id="PF04117">
    <property type="entry name" value="Mpv17_PMP22"/>
    <property type="match status" value="1"/>
</dbReference>
<comment type="similarity">
    <text evidence="2 6">Belongs to the peroxisomal membrane protein PXMP2/4 family.</text>
</comment>
<evidence type="ECO:0000256" key="1">
    <source>
        <dbReference type="ARBA" id="ARBA00004141"/>
    </source>
</evidence>
<dbReference type="EMBL" id="KN832985">
    <property type="protein sequence ID" value="KIM85118.1"/>
    <property type="molecule type" value="Genomic_DNA"/>
</dbReference>
<keyword evidence="5 6" id="KW-0472">Membrane</keyword>
<reference evidence="7 8" key="1">
    <citation type="submission" date="2014-04" db="EMBL/GenBank/DDBJ databases">
        <authorList>
            <consortium name="DOE Joint Genome Institute"/>
            <person name="Kuo A."/>
            <person name="Tarkka M."/>
            <person name="Buscot F."/>
            <person name="Kohler A."/>
            <person name="Nagy L.G."/>
            <person name="Floudas D."/>
            <person name="Copeland A."/>
            <person name="Barry K.W."/>
            <person name="Cichocki N."/>
            <person name="Veneault-Fourrey C."/>
            <person name="LaButti K."/>
            <person name="Lindquist E.A."/>
            <person name="Lipzen A."/>
            <person name="Lundell T."/>
            <person name="Morin E."/>
            <person name="Murat C."/>
            <person name="Sun H."/>
            <person name="Tunlid A."/>
            <person name="Henrissat B."/>
            <person name="Grigoriev I.V."/>
            <person name="Hibbett D.S."/>
            <person name="Martin F."/>
            <person name="Nordberg H.P."/>
            <person name="Cantor M.N."/>
            <person name="Hua S.X."/>
        </authorList>
    </citation>
    <scope>NUCLEOTIDE SEQUENCE [LARGE SCALE GENOMIC DNA]</scope>
    <source>
        <strain evidence="7 8">F 1598</strain>
    </source>
</reference>
<dbReference type="PANTHER" id="PTHR11266">
    <property type="entry name" value="PEROXISOMAL MEMBRANE PROTEIN 2, PXMP2 MPV17"/>
    <property type="match status" value="1"/>
</dbReference>
<dbReference type="OrthoDB" id="860at2759"/>